<organism evidence="1 2">
    <name type="scientific">Phaseolus coccineus</name>
    <name type="common">Scarlet runner bean</name>
    <name type="synonym">Phaseolus multiflorus</name>
    <dbReference type="NCBI Taxonomy" id="3886"/>
    <lineage>
        <taxon>Eukaryota</taxon>
        <taxon>Viridiplantae</taxon>
        <taxon>Streptophyta</taxon>
        <taxon>Embryophyta</taxon>
        <taxon>Tracheophyta</taxon>
        <taxon>Spermatophyta</taxon>
        <taxon>Magnoliopsida</taxon>
        <taxon>eudicotyledons</taxon>
        <taxon>Gunneridae</taxon>
        <taxon>Pentapetalae</taxon>
        <taxon>rosids</taxon>
        <taxon>fabids</taxon>
        <taxon>Fabales</taxon>
        <taxon>Fabaceae</taxon>
        <taxon>Papilionoideae</taxon>
        <taxon>50 kb inversion clade</taxon>
        <taxon>NPAAA clade</taxon>
        <taxon>indigoferoid/millettioid clade</taxon>
        <taxon>Phaseoleae</taxon>
        <taxon>Phaseolus</taxon>
    </lineage>
</organism>
<dbReference type="AlphaFoldDB" id="A0AAN9MMU8"/>
<dbReference type="EMBL" id="JAYMYR010000006">
    <property type="protein sequence ID" value="KAK7357391.1"/>
    <property type="molecule type" value="Genomic_DNA"/>
</dbReference>
<keyword evidence="2" id="KW-1185">Reference proteome</keyword>
<sequence length="87" mass="10159">MKTRADLCQIFGVLEKSRCGKFMFYLFNFFFNLLSKNHGKGQKKHFTVHIHMLLNLKISVSSYMWHVCVPPAAPLTIKRLSHKSSHH</sequence>
<dbReference type="Proteomes" id="UP001374584">
    <property type="component" value="Unassembled WGS sequence"/>
</dbReference>
<reference evidence="1 2" key="1">
    <citation type="submission" date="2024-01" db="EMBL/GenBank/DDBJ databases">
        <title>The genomes of 5 underutilized Papilionoideae crops provide insights into root nodulation and disease resistanc.</title>
        <authorList>
            <person name="Jiang F."/>
        </authorList>
    </citation>
    <scope>NUCLEOTIDE SEQUENCE [LARGE SCALE GENOMIC DNA]</scope>
    <source>
        <strain evidence="1">JINMINGXINNONG_FW02</strain>
        <tissue evidence="1">Leaves</tissue>
    </source>
</reference>
<accession>A0AAN9MMU8</accession>
<protein>
    <submittedName>
        <fullName evidence="1">Uncharacterized protein</fullName>
    </submittedName>
</protein>
<proteinExistence type="predicted"/>
<evidence type="ECO:0000313" key="2">
    <source>
        <dbReference type="Proteomes" id="UP001374584"/>
    </source>
</evidence>
<gene>
    <name evidence="1" type="ORF">VNO80_16676</name>
</gene>
<evidence type="ECO:0000313" key="1">
    <source>
        <dbReference type="EMBL" id="KAK7357391.1"/>
    </source>
</evidence>
<name>A0AAN9MMU8_PHACN</name>
<comment type="caution">
    <text evidence="1">The sequence shown here is derived from an EMBL/GenBank/DDBJ whole genome shotgun (WGS) entry which is preliminary data.</text>
</comment>